<dbReference type="InterPro" id="IPR011050">
    <property type="entry name" value="Pectin_lyase_fold/virulence"/>
</dbReference>
<comment type="pathway">
    <text evidence="5">Glycan metabolism; pectin degradation; 2-dehydro-3-deoxy-D-gluconate from pectin: step 1/5.</text>
</comment>
<dbReference type="AlphaFoldDB" id="A0A9X4BU17"/>
<protein>
    <recommendedName>
        <fullName evidence="5">Pectinesterase</fullName>
        <ecNumber evidence="5">3.1.1.11</ecNumber>
    </recommendedName>
</protein>
<feature type="signal peptide" evidence="5">
    <location>
        <begin position="1"/>
        <end position="30"/>
    </location>
</feature>
<dbReference type="PROSITE" id="PS00503">
    <property type="entry name" value="PECTINESTERASE_2"/>
    <property type="match status" value="1"/>
</dbReference>
<feature type="chain" id="PRO_5041012102" description="Pectinesterase" evidence="5">
    <location>
        <begin position="31"/>
        <end position="327"/>
    </location>
</feature>
<dbReference type="GO" id="GO:0042545">
    <property type="term" value="P:cell wall modification"/>
    <property type="evidence" value="ECO:0007669"/>
    <property type="project" value="UniProtKB-UniRule"/>
</dbReference>
<keyword evidence="5" id="KW-0732">Signal</keyword>
<reference evidence="7" key="1">
    <citation type="journal article" date="2022" name="Phytopathology">
        <title>Whole genome sequencing-based tracing of a 2022 introduction and outbreak of Xanthomonas hortorum pv. pelargonii.</title>
        <authorList>
            <person name="Iruegas Bocardo F."/>
            <person name="Weisberg A.J."/>
            <person name="Riutta E.R."/>
            <person name="Kilday K.B."/>
            <person name="Bonkowski J.C."/>
            <person name="Creswell T.C."/>
            <person name="Daughtrey M."/>
            <person name="Rane K.K."/>
            <person name="Grunwald N.J."/>
            <person name="Chang J.H."/>
            <person name="Putnam M."/>
        </authorList>
    </citation>
    <scope>NUCLEOTIDE SEQUENCE</scope>
    <source>
        <strain evidence="7">22-338</strain>
    </source>
</reference>
<evidence type="ECO:0000256" key="3">
    <source>
        <dbReference type="ARBA" id="ARBA00023085"/>
    </source>
</evidence>
<dbReference type="PANTHER" id="PTHR31321:SF57">
    <property type="entry name" value="PECTINESTERASE 53-RELATED"/>
    <property type="match status" value="1"/>
</dbReference>
<evidence type="ECO:0000256" key="1">
    <source>
        <dbReference type="ARBA" id="ARBA00008891"/>
    </source>
</evidence>
<evidence type="ECO:0000256" key="4">
    <source>
        <dbReference type="PROSITE-ProRule" id="PRU10040"/>
    </source>
</evidence>
<accession>A0A9X4BU17</accession>
<dbReference type="GO" id="GO:0030599">
    <property type="term" value="F:pectinesterase activity"/>
    <property type="evidence" value="ECO:0007669"/>
    <property type="project" value="UniProtKB-UniRule"/>
</dbReference>
<keyword evidence="3 5" id="KW-0063">Aspartyl esterase</keyword>
<reference evidence="7" key="2">
    <citation type="submission" date="2022-08" db="EMBL/GenBank/DDBJ databases">
        <authorList>
            <person name="Iruegas-Bocardo F."/>
            <person name="Weisberg A.J."/>
            <person name="Riutta E.R."/>
            <person name="Kilday K."/>
            <person name="Bonkowski J.C."/>
            <person name="Creswell T."/>
            <person name="Daughtrey M.L."/>
            <person name="Rane K."/>
            <person name="Grunwald N.J."/>
            <person name="Chang J.H."/>
            <person name="Putnam M.L."/>
        </authorList>
    </citation>
    <scope>NUCLEOTIDE SEQUENCE</scope>
    <source>
        <strain evidence="7">22-338</strain>
    </source>
</reference>
<organism evidence="7 8">
    <name type="scientific">Xanthomonas hortorum pv. hederae</name>
    <dbReference type="NCBI Taxonomy" id="453603"/>
    <lineage>
        <taxon>Bacteria</taxon>
        <taxon>Pseudomonadati</taxon>
        <taxon>Pseudomonadota</taxon>
        <taxon>Gammaproteobacteria</taxon>
        <taxon>Lysobacterales</taxon>
        <taxon>Lysobacteraceae</taxon>
        <taxon>Xanthomonas</taxon>
    </lineage>
</organism>
<dbReference type="InterPro" id="IPR000070">
    <property type="entry name" value="Pectinesterase_cat"/>
</dbReference>
<dbReference type="EMBL" id="JANWTP010000072">
    <property type="protein sequence ID" value="MDC8639616.1"/>
    <property type="molecule type" value="Genomic_DNA"/>
</dbReference>
<dbReference type="Pfam" id="PF01095">
    <property type="entry name" value="Pectinesterase"/>
    <property type="match status" value="1"/>
</dbReference>
<feature type="active site" evidence="4">
    <location>
        <position position="191"/>
    </location>
</feature>
<dbReference type="PANTHER" id="PTHR31321">
    <property type="entry name" value="ACYL-COA THIOESTER HYDROLASE YBHC-RELATED"/>
    <property type="match status" value="1"/>
</dbReference>
<evidence type="ECO:0000256" key="2">
    <source>
        <dbReference type="ARBA" id="ARBA00022801"/>
    </source>
</evidence>
<proteinExistence type="inferred from homology"/>
<dbReference type="GO" id="GO:0009279">
    <property type="term" value="C:cell outer membrane"/>
    <property type="evidence" value="ECO:0007669"/>
    <property type="project" value="TreeGrafter"/>
</dbReference>
<dbReference type="SUPFAM" id="SSF51126">
    <property type="entry name" value="Pectin lyase-like"/>
    <property type="match status" value="1"/>
</dbReference>
<evidence type="ECO:0000313" key="8">
    <source>
        <dbReference type="Proteomes" id="UP001140230"/>
    </source>
</evidence>
<evidence type="ECO:0000259" key="6">
    <source>
        <dbReference type="Pfam" id="PF01095"/>
    </source>
</evidence>
<evidence type="ECO:0000256" key="5">
    <source>
        <dbReference type="RuleBase" id="RU000589"/>
    </source>
</evidence>
<comment type="caution">
    <text evidence="7">The sequence shown here is derived from an EMBL/GenBank/DDBJ whole genome shotgun (WGS) entry which is preliminary data.</text>
</comment>
<evidence type="ECO:0000313" key="7">
    <source>
        <dbReference type="EMBL" id="MDC8639616.1"/>
    </source>
</evidence>
<comment type="catalytic activity">
    <reaction evidence="5">
        <text>[(1-&gt;4)-alpha-D-galacturonosyl methyl ester](n) + n H2O = [(1-&gt;4)-alpha-D-galacturonosyl](n) + n methanol + n H(+)</text>
        <dbReference type="Rhea" id="RHEA:22380"/>
        <dbReference type="Rhea" id="RHEA-COMP:14570"/>
        <dbReference type="Rhea" id="RHEA-COMP:14573"/>
        <dbReference type="ChEBI" id="CHEBI:15377"/>
        <dbReference type="ChEBI" id="CHEBI:15378"/>
        <dbReference type="ChEBI" id="CHEBI:17790"/>
        <dbReference type="ChEBI" id="CHEBI:140522"/>
        <dbReference type="ChEBI" id="CHEBI:140523"/>
        <dbReference type="EC" id="3.1.1.11"/>
    </reaction>
</comment>
<comment type="similarity">
    <text evidence="1">Belongs to the pectinesterase family.</text>
</comment>
<sequence length="327" mass="34607">MQPHRRIVLRTLAATALLAGLSLGSTAVIAADPVYTVAKQGSAGYRTVQAAIDAAVQGGKRAQINIGAGTYQELIVVPSNAPALKLTGAGPTQTIITYDNYASRINPATGTEYGTSGSSSVIIAGNDFTAEKLAFGNHAGPVGQAVAVAVRVDGDRAAFRNVRFLGYQDTLYLRGAKLSYFLDCYVEGTVDFVFGAGTALFENVQLHSLGDGYLTAASTPQESARGFVFRNARVTAASGVSRVHLGRPWRPYASVSFISSQLGAHILPEGWNNWGNAANEATARYSEYQSSGNGANPSRRVKWSRQLTAAQAAALDRNTILGSWRPF</sequence>
<dbReference type="GO" id="GO:0045490">
    <property type="term" value="P:pectin catabolic process"/>
    <property type="evidence" value="ECO:0007669"/>
    <property type="project" value="UniProtKB-UniRule"/>
</dbReference>
<dbReference type="FunFam" id="2.160.20.10:FF:000052">
    <property type="entry name" value="Pectinesterase"/>
    <property type="match status" value="1"/>
</dbReference>
<dbReference type="EC" id="3.1.1.11" evidence="5"/>
<dbReference type="InterPro" id="IPR012334">
    <property type="entry name" value="Pectin_lyas_fold"/>
</dbReference>
<dbReference type="RefSeq" id="WP_104551551.1">
    <property type="nucleotide sequence ID" value="NZ_CP168178.1"/>
</dbReference>
<dbReference type="InterPro" id="IPR033131">
    <property type="entry name" value="Pectinesterase_Asp_AS"/>
</dbReference>
<keyword evidence="2 5" id="KW-0378">Hydrolase</keyword>
<gene>
    <name evidence="7" type="ORF">NY667_17835</name>
</gene>
<feature type="domain" description="Pectinesterase catalytic" evidence="6">
    <location>
        <begin position="36"/>
        <end position="308"/>
    </location>
</feature>
<dbReference type="Proteomes" id="UP001140230">
    <property type="component" value="Unassembled WGS sequence"/>
</dbReference>
<dbReference type="Gene3D" id="2.160.20.10">
    <property type="entry name" value="Single-stranded right-handed beta-helix, Pectin lyase-like"/>
    <property type="match status" value="1"/>
</dbReference>
<name>A0A9X4BU17_9XANT</name>